<keyword evidence="12" id="KW-0479">Metal-binding</keyword>
<dbReference type="InterPro" id="IPR003691">
    <property type="entry name" value="FluC"/>
</dbReference>
<evidence type="ECO:0000256" key="10">
    <source>
        <dbReference type="ARBA" id="ARBA00035120"/>
    </source>
</evidence>
<keyword evidence="4 12" id="KW-0812">Transmembrane</keyword>
<dbReference type="PANTHER" id="PTHR28259">
    <property type="entry name" value="FLUORIDE EXPORT PROTEIN 1-RELATED"/>
    <property type="match status" value="1"/>
</dbReference>
<evidence type="ECO:0000313" key="13">
    <source>
        <dbReference type="EMBL" id="SCM79535.1"/>
    </source>
</evidence>
<keyword evidence="5 12" id="KW-1133">Transmembrane helix</keyword>
<keyword evidence="2 12" id="KW-1003">Cell membrane</keyword>
<dbReference type="NCBIfam" id="TIGR00494">
    <property type="entry name" value="crcB"/>
    <property type="match status" value="1"/>
</dbReference>
<protein>
    <recommendedName>
        <fullName evidence="12">Fluoride-specific ion channel FluC</fullName>
    </recommendedName>
</protein>
<organism evidence="13">
    <name type="scientific">uncultured Pleomorphomonas sp</name>
    <dbReference type="NCBI Taxonomy" id="442121"/>
    <lineage>
        <taxon>Bacteria</taxon>
        <taxon>Pseudomonadati</taxon>
        <taxon>Pseudomonadota</taxon>
        <taxon>Alphaproteobacteria</taxon>
        <taxon>Hyphomicrobiales</taxon>
        <taxon>Pleomorphomonadaceae</taxon>
        <taxon>Pleomorphomonas</taxon>
        <taxon>environmental samples</taxon>
    </lineage>
</organism>
<keyword evidence="7 12" id="KW-0406">Ion transport</keyword>
<keyword evidence="9 12" id="KW-0407">Ion channel</keyword>
<evidence type="ECO:0000256" key="9">
    <source>
        <dbReference type="ARBA" id="ARBA00023303"/>
    </source>
</evidence>
<comment type="subcellular location">
    <subcellularLocation>
        <location evidence="1 12">Cell membrane</location>
        <topology evidence="1 12">Multi-pass membrane protein</topology>
    </subcellularLocation>
</comment>
<dbReference type="Pfam" id="PF02537">
    <property type="entry name" value="CRCB"/>
    <property type="match status" value="1"/>
</dbReference>
<dbReference type="GO" id="GO:0140114">
    <property type="term" value="P:cellular detoxification of fluoride"/>
    <property type="evidence" value="ECO:0007669"/>
    <property type="project" value="UniProtKB-UniRule"/>
</dbReference>
<dbReference type="AlphaFoldDB" id="A0A212LPM6"/>
<comment type="function">
    <text evidence="12">Fluoride-specific ion channel. Important for reducing fluoride concentration in the cell, thus reducing its toxicity.</text>
</comment>
<evidence type="ECO:0000256" key="11">
    <source>
        <dbReference type="ARBA" id="ARBA00035585"/>
    </source>
</evidence>
<feature type="transmembrane region" description="Helical" evidence="12">
    <location>
        <begin position="105"/>
        <end position="127"/>
    </location>
</feature>
<reference evidence="13" key="1">
    <citation type="submission" date="2016-08" db="EMBL/GenBank/DDBJ databases">
        <authorList>
            <person name="Seilhamer J.J."/>
        </authorList>
    </citation>
    <scope>NUCLEOTIDE SEQUENCE</scope>
    <source>
        <strain evidence="13">86</strain>
    </source>
</reference>
<evidence type="ECO:0000256" key="6">
    <source>
        <dbReference type="ARBA" id="ARBA00023053"/>
    </source>
</evidence>
<feature type="transmembrane region" description="Helical" evidence="12">
    <location>
        <begin position="38"/>
        <end position="57"/>
    </location>
</feature>
<keyword evidence="12" id="KW-0813">Transport</keyword>
<dbReference type="NCBIfam" id="NF010791">
    <property type="entry name" value="PRK14195.1"/>
    <property type="match status" value="1"/>
</dbReference>
<name>A0A212LPM6_9HYPH</name>
<evidence type="ECO:0000256" key="1">
    <source>
        <dbReference type="ARBA" id="ARBA00004651"/>
    </source>
</evidence>
<keyword evidence="6 12" id="KW-0915">Sodium</keyword>
<evidence type="ECO:0000256" key="7">
    <source>
        <dbReference type="ARBA" id="ARBA00023065"/>
    </source>
</evidence>
<feature type="binding site" evidence="12">
    <location>
        <position position="77"/>
    </location>
    <ligand>
        <name>Na(+)</name>
        <dbReference type="ChEBI" id="CHEBI:29101"/>
        <note>structural</note>
    </ligand>
</feature>
<dbReference type="GO" id="GO:0062054">
    <property type="term" value="F:fluoride channel activity"/>
    <property type="evidence" value="ECO:0007669"/>
    <property type="project" value="UniProtKB-UniRule"/>
</dbReference>
<evidence type="ECO:0000256" key="3">
    <source>
        <dbReference type="ARBA" id="ARBA00022519"/>
    </source>
</evidence>
<accession>A0A212LPM6</accession>
<dbReference type="PANTHER" id="PTHR28259:SF1">
    <property type="entry name" value="FLUORIDE EXPORT PROTEIN 1-RELATED"/>
    <property type="match status" value="1"/>
</dbReference>
<feature type="binding site" evidence="12">
    <location>
        <position position="80"/>
    </location>
    <ligand>
        <name>Na(+)</name>
        <dbReference type="ChEBI" id="CHEBI:29101"/>
        <note>structural</note>
    </ligand>
</feature>
<dbReference type="GO" id="GO:0005886">
    <property type="term" value="C:plasma membrane"/>
    <property type="evidence" value="ECO:0007669"/>
    <property type="project" value="UniProtKB-SubCell"/>
</dbReference>
<evidence type="ECO:0000256" key="5">
    <source>
        <dbReference type="ARBA" id="ARBA00022989"/>
    </source>
</evidence>
<comment type="activity regulation">
    <text evidence="12">Na(+) is not transported, but it plays an essential structural role and its presence is essential for fluoride channel function.</text>
</comment>
<gene>
    <name evidence="12 13" type="primary">crcB</name>
    <name evidence="12" type="synonym">fluC</name>
    <name evidence="13" type="ORF">KL86PLE_90479</name>
</gene>
<dbReference type="RefSeq" id="WP_288198618.1">
    <property type="nucleotide sequence ID" value="NZ_LT608334.1"/>
</dbReference>
<sequence>MGFYGFLLVFIGGGIGSALRHGSALAAARWFGTGLPYGTLFVNILGSFVMGVISEYWALKSGLPQPARLFLTTGIIGGFTTFSTFSLDTAVLWERGEGPASLAYVAGSVVLSIGALFAGLALVRLLVVPAQA</sequence>
<dbReference type="HAMAP" id="MF_00454">
    <property type="entry name" value="FluC"/>
    <property type="match status" value="1"/>
</dbReference>
<feature type="transmembrane region" description="Helical" evidence="12">
    <location>
        <begin position="69"/>
        <end position="93"/>
    </location>
</feature>
<dbReference type="NCBIfam" id="NF010794">
    <property type="entry name" value="PRK14198.1"/>
    <property type="match status" value="1"/>
</dbReference>
<evidence type="ECO:0000256" key="2">
    <source>
        <dbReference type="ARBA" id="ARBA00022475"/>
    </source>
</evidence>
<comment type="similarity">
    <text evidence="10 12">Belongs to the fluoride channel Fluc/FEX (TC 1.A.43) family.</text>
</comment>
<dbReference type="EMBL" id="FMJD01000013">
    <property type="protein sequence ID" value="SCM79535.1"/>
    <property type="molecule type" value="Genomic_DNA"/>
</dbReference>
<evidence type="ECO:0000256" key="12">
    <source>
        <dbReference type="HAMAP-Rule" id="MF_00454"/>
    </source>
</evidence>
<proteinExistence type="inferred from homology"/>
<evidence type="ECO:0000256" key="4">
    <source>
        <dbReference type="ARBA" id="ARBA00022692"/>
    </source>
</evidence>
<dbReference type="GO" id="GO:0046872">
    <property type="term" value="F:metal ion binding"/>
    <property type="evidence" value="ECO:0007669"/>
    <property type="project" value="UniProtKB-KW"/>
</dbReference>
<keyword evidence="3" id="KW-0997">Cell inner membrane</keyword>
<evidence type="ECO:0000256" key="8">
    <source>
        <dbReference type="ARBA" id="ARBA00023136"/>
    </source>
</evidence>
<comment type="catalytic activity">
    <reaction evidence="11">
        <text>fluoride(in) = fluoride(out)</text>
        <dbReference type="Rhea" id="RHEA:76159"/>
        <dbReference type="ChEBI" id="CHEBI:17051"/>
    </reaction>
    <physiologicalReaction direction="left-to-right" evidence="11">
        <dbReference type="Rhea" id="RHEA:76160"/>
    </physiologicalReaction>
</comment>
<keyword evidence="8 12" id="KW-0472">Membrane</keyword>